<evidence type="ECO:0000313" key="1">
    <source>
        <dbReference type="EMBL" id="CAH9053206.1"/>
    </source>
</evidence>
<evidence type="ECO:0000313" key="2">
    <source>
        <dbReference type="Proteomes" id="UP001152447"/>
    </source>
</evidence>
<dbReference type="Proteomes" id="UP001152447">
    <property type="component" value="Unassembled WGS sequence"/>
</dbReference>
<keyword evidence="2" id="KW-1185">Reference proteome</keyword>
<gene>
    <name evidence="1" type="ORF">PSEHALCIP103_00776</name>
</gene>
<sequence>MDTARYFCLLFLIFSSNSISQSKNQLTEILWLQSNTPPFHLDSENTQMGLCDNLTKQLISSIKDVKHTRLFVPQKRINKYIKEGKNVCFPCVIHKKSTNEVYTYSRPTSIYPEFSIITTNQKAETLTKAHGNPINLISLLSDERFTYGQAAARRFSPHINMIIENSLSHYNVSLSLSSDNESGVVIDRLRHGFLDYSLDYPFMASYFNQQQHPIKIVSIPIAQNTRSLIKGAVGCATNAPNDFANQAIKKINAALESTILESAAHQLSQRHWLSEHIDNFDKQYYQHIINFDSQTNDAPINTADQNKEQR</sequence>
<name>A0A9W4VP53_PSEHA</name>
<protein>
    <submittedName>
        <fullName evidence="1">Uncharacterized protein</fullName>
    </submittedName>
</protein>
<dbReference type="AlphaFoldDB" id="A0A9W4VP53"/>
<proteinExistence type="predicted"/>
<dbReference type="EMBL" id="CAMAPB010000007">
    <property type="protein sequence ID" value="CAH9053206.1"/>
    <property type="molecule type" value="Genomic_DNA"/>
</dbReference>
<dbReference type="RefSeq" id="WP_262976170.1">
    <property type="nucleotide sequence ID" value="NZ_CAMAPB010000007.1"/>
</dbReference>
<comment type="caution">
    <text evidence="1">The sequence shown here is derived from an EMBL/GenBank/DDBJ whole genome shotgun (WGS) entry which is preliminary data.</text>
</comment>
<reference evidence="1" key="1">
    <citation type="submission" date="2022-07" db="EMBL/GenBank/DDBJ databases">
        <authorList>
            <person name="Criscuolo A."/>
        </authorList>
    </citation>
    <scope>NUCLEOTIDE SEQUENCE</scope>
    <source>
        <strain evidence="1">CIP103197</strain>
    </source>
</reference>
<accession>A0A9W4VP53</accession>
<organism evidence="1 2">
    <name type="scientific">Pseudoalteromonas haloplanktis</name>
    <name type="common">Alteromonas haloplanktis</name>
    <dbReference type="NCBI Taxonomy" id="228"/>
    <lineage>
        <taxon>Bacteria</taxon>
        <taxon>Pseudomonadati</taxon>
        <taxon>Pseudomonadota</taxon>
        <taxon>Gammaproteobacteria</taxon>
        <taxon>Alteromonadales</taxon>
        <taxon>Pseudoalteromonadaceae</taxon>
        <taxon>Pseudoalteromonas</taxon>
    </lineage>
</organism>